<dbReference type="Gene3D" id="3.10.110.10">
    <property type="entry name" value="Ubiquitin Conjugating Enzyme"/>
    <property type="match status" value="1"/>
</dbReference>
<reference evidence="2 3" key="1">
    <citation type="submission" date="2024-03" db="EMBL/GenBank/DDBJ databases">
        <title>A high-quality draft genome sequence of Diaporthe vaccinii, a causative agent of upright dieback and viscid rot disease in cranberry plants.</title>
        <authorList>
            <person name="Sarrasin M."/>
            <person name="Lang B.F."/>
            <person name="Burger G."/>
        </authorList>
    </citation>
    <scope>NUCLEOTIDE SEQUENCE [LARGE SCALE GENOMIC DNA]</scope>
    <source>
        <strain evidence="2 3">IS7</strain>
    </source>
</reference>
<dbReference type="InterPro" id="IPR001810">
    <property type="entry name" value="F-box_dom"/>
</dbReference>
<keyword evidence="3" id="KW-1185">Reference proteome</keyword>
<evidence type="ECO:0000313" key="3">
    <source>
        <dbReference type="Proteomes" id="UP001600888"/>
    </source>
</evidence>
<protein>
    <recommendedName>
        <fullName evidence="1">F-box domain-containing protein</fullName>
    </recommendedName>
</protein>
<gene>
    <name evidence="2" type="ORF">FJTKL_09415</name>
</gene>
<dbReference type="Proteomes" id="UP001600888">
    <property type="component" value="Unassembled WGS sequence"/>
</dbReference>
<name>A0ABR4FCM0_9PEZI</name>
<dbReference type="PROSITE" id="PS50181">
    <property type="entry name" value="FBOX"/>
    <property type="match status" value="1"/>
</dbReference>
<evidence type="ECO:0000313" key="2">
    <source>
        <dbReference type="EMBL" id="KAL2292443.1"/>
    </source>
</evidence>
<sequence>MSWSAWRDAWDHDGGQQNPVSRRRLARDITEMVNDPYTNAELIPNRSSLDHACLILRTGTRLVHVSLRFRADYPRTPPYTYIDGRVRHPGPDVLLWSASLASQNEDKSAYTIKTFAMHLLSMFDGDTELAASPDGIEFRTQSKWEAYKCSRCGIGILQNGSLDFEYWMIHRYYQSGRQRILDFTMDDLTGPTEPRTIQSTLSIHDLPVEILNKILNHLEIQDIVRFGQAWGKIEDIIETNVVIHDRELQCFVTKEHFTHSPLGIGICDNEHDDDDDSRPAPFKLESEFDLISQTAFRDLGIRTSAYGYGVDEWLPLPLSERHWEQVKGDTFQCLDRLAETMHSGFRVSPNSDALDVLTTLMDNHAVKLFTNVDRQSTHGGTSGEETTGRLQASEKGIESMFFLFHLLLCVAVAKPEFVEKANNMVRSFCAGSPPAQDMPSPGRILVALLISDVKVDTSFMARVVTEAITRNVPALLTRHPELAHLEPDGAASAYRLHHTFTGNLASYRALMFMDVFQRTVRPSTNGTALKQARDALFHRRGFPPSAKTTHLAAETRRVLAADSLRSFLAYLGMLPVPGARILSGCLRDTVREGLRRGNVLAWPLDQAAVLVLRRTAEHWSTLPRTERLPPCPEWPPPWEVIARAQGLGYYPDRTH</sequence>
<organism evidence="2 3">
    <name type="scientific">Diaporthe vaccinii</name>
    <dbReference type="NCBI Taxonomy" id="105482"/>
    <lineage>
        <taxon>Eukaryota</taxon>
        <taxon>Fungi</taxon>
        <taxon>Dikarya</taxon>
        <taxon>Ascomycota</taxon>
        <taxon>Pezizomycotina</taxon>
        <taxon>Sordariomycetes</taxon>
        <taxon>Sordariomycetidae</taxon>
        <taxon>Diaporthales</taxon>
        <taxon>Diaporthaceae</taxon>
        <taxon>Diaporthe</taxon>
        <taxon>Diaporthe eres species complex</taxon>
    </lineage>
</organism>
<dbReference type="InterPro" id="IPR016135">
    <property type="entry name" value="UBQ-conjugating_enzyme/RWD"/>
</dbReference>
<dbReference type="SUPFAM" id="SSF81383">
    <property type="entry name" value="F-box domain"/>
    <property type="match status" value="1"/>
</dbReference>
<dbReference type="CDD" id="cd00195">
    <property type="entry name" value="UBCc_UEV"/>
    <property type="match status" value="1"/>
</dbReference>
<feature type="domain" description="F-box" evidence="1">
    <location>
        <begin position="200"/>
        <end position="246"/>
    </location>
</feature>
<comment type="caution">
    <text evidence="2">The sequence shown here is derived from an EMBL/GenBank/DDBJ whole genome shotgun (WGS) entry which is preliminary data.</text>
</comment>
<dbReference type="CDD" id="cd09917">
    <property type="entry name" value="F-box_SF"/>
    <property type="match status" value="1"/>
</dbReference>
<dbReference type="EMBL" id="JBAWTH010000003">
    <property type="protein sequence ID" value="KAL2292443.1"/>
    <property type="molecule type" value="Genomic_DNA"/>
</dbReference>
<evidence type="ECO:0000259" key="1">
    <source>
        <dbReference type="PROSITE" id="PS50181"/>
    </source>
</evidence>
<dbReference type="SUPFAM" id="SSF54495">
    <property type="entry name" value="UBC-like"/>
    <property type="match status" value="1"/>
</dbReference>
<dbReference type="InterPro" id="IPR036047">
    <property type="entry name" value="F-box-like_dom_sf"/>
</dbReference>
<proteinExistence type="predicted"/>
<accession>A0ABR4FCM0</accession>